<evidence type="ECO:0000313" key="2">
    <source>
        <dbReference type="Proteomes" id="UP000028826"/>
    </source>
</evidence>
<dbReference type="InterPro" id="IPR024173">
    <property type="entry name" value="Pesterase_MJ0037-like"/>
</dbReference>
<organism evidence="1 2">
    <name type="scientific">Haematobacter massiliensis</name>
    <dbReference type="NCBI Taxonomy" id="195105"/>
    <lineage>
        <taxon>Bacteria</taxon>
        <taxon>Pseudomonadati</taxon>
        <taxon>Pseudomonadota</taxon>
        <taxon>Alphaproteobacteria</taxon>
        <taxon>Rhodobacterales</taxon>
        <taxon>Paracoccaceae</taxon>
        <taxon>Haematobacter</taxon>
    </lineage>
</organism>
<dbReference type="Gene3D" id="3.60.21.10">
    <property type="match status" value="1"/>
</dbReference>
<dbReference type="eggNOG" id="COG1407">
    <property type="taxonomic scope" value="Bacteria"/>
</dbReference>
<evidence type="ECO:0000313" key="1">
    <source>
        <dbReference type="EMBL" id="KFI30659.1"/>
    </source>
</evidence>
<dbReference type="Pfam" id="PF00149">
    <property type="entry name" value="Metallophos"/>
    <property type="match status" value="1"/>
</dbReference>
<dbReference type="Proteomes" id="UP000028826">
    <property type="component" value="Unassembled WGS sequence"/>
</dbReference>
<accession>A0A086Y8Q9</accession>
<dbReference type="RefSeq" id="WP_035709435.1">
    <property type="nucleotide sequence ID" value="NZ_CAMIFG010000019.1"/>
</dbReference>
<comment type="caution">
    <text evidence="1">The sequence shown here is derived from an EMBL/GenBank/DDBJ whole genome shotgun (WGS) entry which is preliminary data.</text>
</comment>
<dbReference type="GO" id="GO:0016787">
    <property type="term" value="F:hydrolase activity"/>
    <property type="evidence" value="ECO:0007669"/>
    <property type="project" value="InterPro"/>
</dbReference>
<dbReference type="EMBL" id="JGYG01000003">
    <property type="protein sequence ID" value="KFI30659.1"/>
    <property type="molecule type" value="Genomic_DNA"/>
</dbReference>
<reference evidence="1 2" key="1">
    <citation type="submission" date="2014-03" db="EMBL/GenBank/DDBJ databases">
        <title>Genome of Haematobacter massiliensis CCUG 47968.</title>
        <authorList>
            <person name="Wang D."/>
            <person name="Wang G."/>
        </authorList>
    </citation>
    <scope>NUCLEOTIDE SEQUENCE [LARGE SCALE GENOMIC DNA]</scope>
    <source>
        <strain evidence="1 2">CCUG 47968</strain>
    </source>
</reference>
<protein>
    <submittedName>
        <fullName evidence="1">Metallophosphoesterase</fullName>
    </submittedName>
</protein>
<dbReference type="AlphaFoldDB" id="A0A086Y8Q9"/>
<dbReference type="PIRSF" id="PIRSF000887">
    <property type="entry name" value="Pesterase_MJ0037"/>
    <property type="match status" value="1"/>
</dbReference>
<name>A0A086Y8Q9_9RHOB</name>
<sequence length="221" mass="23247">MNGFTFQLQGARLTALSSGALWWPERRLLTVSDLHFGKARRAARRGGQLLPPYEVAETLFRLETVVDALRPATVIALGDSFDDAAAADEMGEAERLRLLRLMAGRQWLWVEGNHDPGPVSLGGAHVAAVTVGPLVFRHIADEASGEVSGHYHPKARLGLGGASISRPCFLIDGTRVIMPAFGSYTGGLGCKSPVLASLMAPGALAVLTGPSARAVPMAAVG</sequence>
<proteinExistence type="predicted"/>
<gene>
    <name evidence="1" type="ORF">CN97_14050</name>
</gene>
<dbReference type="PANTHER" id="PTHR39323">
    <property type="entry name" value="BLR1149 PROTEIN"/>
    <property type="match status" value="1"/>
</dbReference>
<dbReference type="InterPro" id="IPR026336">
    <property type="entry name" value="PdeM-like"/>
</dbReference>
<dbReference type="NCBIfam" id="TIGR04123">
    <property type="entry name" value="P_estr_lig_assc"/>
    <property type="match status" value="1"/>
</dbReference>
<dbReference type="STRING" id="195105.CN97_14050"/>
<dbReference type="PANTHER" id="PTHR39323:SF1">
    <property type="entry name" value="BLR1149 PROTEIN"/>
    <property type="match status" value="1"/>
</dbReference>
<dbReference type="SUPFAM" id="SSF56300">
    <property type="entry name" value="Metallo-dependent phosphatases"/>
    <property type="match status" value="1"/>
</dbReference>
<dbReference type="InterPro" id="IPR004843">
    <property type="entry name" value="Calcineurin-like_PHP"/>
</dbReference>
<dbReference type="OrthoDB" id="9795838at2"/>
<keyword evidence="2" id="KW-1185">Reference proteome</keyword>
<dbReference type="InterPro" id="IPR029052">
    <property type="entry name" value="Metallo-depent_PP-like"/>
</dbReference>